<gene>
    <name evidence="8" type="ORF">NZD86_21030</name>
</gene>
<feature type="transmembrane region" description="Helical" evidence="7">
    <location>
        <begin position="112"/>
        <end position="133"/>
    </location>
</feature>
<keyword evidence="9" id="KW-1185">Reference proteome</keyword>
<evidence type="ECO:0000256" key="7">
    <source>
        <dbReference type="SAM" id="Phobius"/>
    </source>
</evidence>
<protein>
    <submittedName>
        <fullName evidence="8">Purine/pyrimidine permease</fullName>
    </submittedName>
</protein>
<accession>A0ABY6Z1D0</accession>
<dbReference type="InterPro" id="IPR006043">
    <property type="entry name" value="NCS2"/>
</dbReference>
<evidence type="ECO:0000256" key="4">
    <source>
        <dbReference type="ARBA" id="ARBA00022692"/>
    </source>
</evidence>
<proteinExistence type="inferred from homology"/>
<keyword evidence="6 7" id="KW-0472">Membrane</keyword>
<evidence type="ECO:0000256" key="2">
    <source>
        <dbReference type="ARBA" id="ARBA00008821"/>
    </source>
</evidence>
<feature type="transmembrane region" description="Helical" evidence="7">
    <location>
        <begin position="286"/>
        <end position="311"/>
    </location>
</feature>
<reference evidence="8" key="1">
    <citation type="submission" date="2022-08" db="EMBL/GenBank/DDBJ databases">
        <title>Alicyclobacillus dauci DSM2870, complete genome.</title>
        <authorList>
            <person name="Wang Q."/>
            <person name="Cai R."/>
            <person name="Wang Z."/>
        </authorList>
    </citation>
    <scope>NUCLEOTIDE SEQUENCE</scope>
    <source>
        <strain evidence="8">DSM 28700</strain>
    </source>
</reference>
<feature type="transmembrane region" description="Helical" evidence="7">
    <location>
        <begin position="22"/>
        <end position="45"/>
    </location>
</feature>
<feature type="transmembrane region" description="Helical" evidence="7">
    <location>
        <begin position="409"/>
        <end position="428"/>
    </location>
</feature>
<comment type="subcellular location">
    <subcellularLocation>
        <location evidence="1">Membrane</location>
        <topology evidence="1">Multi-pass membrane protein</topology>
    </subcellularLocation>
</comment>
<sequence length="439" mass="46581">MEGLLYHLNERPKGGELILSSIQWFIFSLANVITVPIVLGQALGLPANEVAQFTERTFFVCGLVGLVQSVLGHRYAIIEGPAGMWWGVFLVLIQMTKDEHGSTGQLLQELELGLIVAGVVFIILGLFGLLGFIRKLFTPVVTGTFLVLLALQVSKSLIEGVLGIGFRNHTTVSPEIVLLSVILMVVTILLMFRGKGMVKSIAVLIGLILGWIVYAVLGLIDAPNTHVPAFHLPSIFPFGPPKFHLGVTITCAITAIILLSNLIASIQAFGAAAGESPTNATYNRGSLFTGIGTAIAGIFGAVGVVPLTAAASLVSLTGIASRLPFIIASSAVGLLGFFPYIGSLVATLPSPVGYAVLFTVFGQLLGFGLLDYKRLKLDQRDIFVVGIALLTGVGIYFIPGTAWMGLPPVLGYLLDNGLIVGIVLVLLLEHVIFRRKNAT</sequence>
<keyword evidence="4 7" id="KW-0812">Transmembrane</keyword>
<evidence type="ECO:0000256" key="3">
    <source>
        <dbReference type="ARBA" id="ARBA00022448"/>
    </source>
</evidence>
<name>A0ABY6Z1D0_9BACL</name>
<feature type="transmembrane region" description="Helical" evidence="7">
    <location>
        <begin position="145"/>
        <end position="164"/>
    </location>
</feature>
<feature type="transmembrane region" description="Helical" evidence="7">
    <location>
        <begin position="57"/>
        <end position="77"/>
    </location>
</feature>
<keyword evidence="5 7" id="KW-1133">Transmembrane helix</keyword>
<evidence type="ECO:0000256" key="1">
    <source>
        <dbReference type="ARBA" id="ARBA00004141"/>
    </source>
</evidence>
<evidence type="ECO:0000313" key="9">
    <source>
        <dbReference type="Proteomes" id="UP001164803"/>
    </source>
</evidence>
<evidence type="ECO:0000256" key="5">
    <source>
        <dbReference type="ARBA" id="ARBA00022989"/>
    </source>
</evidence>
<organism evidence="8 9">
    <name type="scientific">Alicyclobacillus dauci</name>
    <dbReference type="NCBI Taxonomy" id="1475485"/>
    <lineage>
        <taxon>Bacteria</taxon>
        <taxon>Bacillati</taxon>
        <taxon>Bacillota</taxon>
        <taxon>Bacilli</taxon>
        <taxon>Bacillales</taxon>
        <taxon>Alicyclobacillaceae</taxon>
        <taxon>Alicyclobacillus</taxon>
    </lineage>
</organism>
<feature type="transmembrane region" description="Helical" evidence="7">
    <location>
        <begin position="323"/>
        <end position="346"/>
    </location>
</feature>
<feature type="transmembrane region" description="Helical" evidence="7">
    <location>
        <begin position="176"/>
        <end position="194"/>
    </location>
</feature>
<dbReference type="EMBL" id="CP104064">
    <property type="protein sequence ID" value="WAH36631.1"/>
    <property type="molecule type" value="Genomic_DNA"/>
</dbReference>
<keyword evidence="3" id="KW-0813">Transport</keyword>
<feature type="transmembrane region" description="Helical" evidence="7">
    <location>
        <begin position="243"/>
        <end position="266"/>
    </location>
</feature>
<feature type="transmembrane region" description="Helical" evidence="7">
    <location>
        <begin position="382"/>
        <end position="403"/>
    </location>
</feature>
<evidence type="ECO:0000256" key="6">
    <source>
        <dbReference type="ARBA" id="ARBA00023136"/>
    </source>
</evidence>
<evidence type="ECO:0000313" key="8">
    <source>
        <dbReference type="EMBL" id="WAH36631.1"/>
    </source>
</evidence>
<dbReference type="NCBIfam" id="NF037981">
    <property type="entry name" value="NCS2_1"/>
    <property type="match status" value="1"/>
</dbReference>
<dbReference type="RefSeq" id="WP_268043991.1">
    <property type="nucleotide sequence ID" value="NZ_CP104064.1"/>
</dbReference>
<dbReference type="Proteomes" id="UP001164803">
    <property type="component" value="Chromosome"/>
</dbReference>
<dbReference type="PANTHER" id="PTHR42810:SF1">
    <property type="entry name" value="PURINE PERMEASE YWDJ-RELATED"/>
    <property type="match status" value="1"/>
</dbReference>
<dbReference type="PANTHER" id="PTHR42810">
    <property type="entry name" value="PURINE PERMEASE C1399.01C-RELATED"/>
    <property type="match status" value="1"/>
</dbReference>
<dbReference type="Pfam" id="PF00860">
    <property type="entry name" value="Xan_ur_permease"/>
    <property type="match status" value="1"/>
</dbReference>
<feature type="transmembrane region" description="Helical" evidence="7">
    <location>
        <begin position="200"/>
        <end position="222"/>
    </location>
</feature>
<comment type="similarity">
    <text evidence="2">Belongs to the nucleobase:cation symporter-2 (NCS2) (TC 2.A.40) family.</text>
</comment>